<dbReference type="EnsemblPlants" id="Kaladp0058s0141.1.v1.1">
    <property type="protein sequence ID" value="Kaladp0058s0141.1.v1.1"/>
    <property type="gene ID" value="Kaladp0058s0141.v1.1"/>
</dbReference>
<accession>A0A7N0ZZ81</accession>
<organism evidence="1 2">
    <name type="scientific">Kalanchoe fedtschenkoi</name>
    <name type="common">Lavender scallops</name>
    <name type="synonym">South American air plant</name>
    <dbReference type="NCBI Taxonomy" id="63787"/>
    <lineage>
        <taxon>Eukaryota</taxon>
        <taxon>Viridiplantae</taxon>
        <taxon>Streptophyta</taxon>
        <taxon>Embryophyta</taxon>
        <taxon>Tracheophyta</taxon>
        <taxon>Spermatophyta</taxon>
        <taxon>Magnoliopsida</taxon>
        <taxon>eudicotyledons</taxon>
        <taxon>Gunneridae</taxon>
        <taxon>Pentapetalae</taxon>
        <taxon>Saxifragales</taxon>
        <taxon>Crassulaceae</taxon>
        <taxon>Kalanchoe</taxon>
    </lineage>
</organism>
<reference evidence="1" key="1">
    <citation type="submission" date="2021-01" db="UniProtKB">
        <authorList>
            <consortium name="EnsemblPlants"/>
        </authorList>
    </citation>
    <scope>IDENTIFICATION</scope>
</reference>
<name>A0A7N0ZZ81_KALFE</name>
<dbReference type="PANTHER" id="PTHR31205:SF69">
    <property type="entry name" value="ACTIN CROSS-LINKING PROTEIN (DUF569)"/>
    <property type="match status" value="1"/>
</dbReference>
<evidence type="ECO:0000313" key="2">
    <source>
        <dbReference type="Proteomes" id="UP000594263"/>
    </source>
</evidence>
<dbReference type="AlphaFoldDB" id="A0A7N0ZZ81"/>
<protein>
    <submittedName>
        <fullName evidence="1">Uncharacterized protein</fullName>
    </submittedName>
</protein>
<dbReference type="Gramene" id="Kaladp0058s0141.1.v1.1">
    <property type="protein sequence ID" value="Kaladp0058s0141.1.v1.1"/>
    <property type="gene ID" value="Kaladp0058s0141.v1.1"/>
</dbReference>
<proteinExistence type="predicted"/>
<dbReference type="PANTHER" id="PTHR31205">
    <property type="entry name" value="ACTIN CROSS-LINKING PROTEIN (DUF569)"/>
    <property type="match status" value="1"/>
</dbReference>
<evidence type="ECO:0000313" key="1">
    <source>
        <dbReference type="EnsemblPlants" id="Kaladp0058s0141.1.v1.1"/>
    </source>
</evidence>
<sequence length="168" mass="19404">MRDGVEVKLRTAEEHFLRANGGLPPEWILWDMEAVDSAAKKNQQELMDDECHTLESIMSSPRYSSEEELELEDTTEQVNERLIYYNLMDENGDVAEEEEAVERPCFRFTGNEVGELKQKLAQETGLRDFIVCWRNPFDDKLYSLKLCLPPSNHTMHVFVVPSASKGQF</sequence>
<keyword evidence="2" id="KW-1185">Reference proteome</keyword>
<dbReference type="Proteomes" id="UP000594263">
    <property type="component" value="Unplaced"/>
</dbReference>